<comment type="caution">
    <text evidence="20">The sequence shown here is derived from an EMBL/GenBank/DDBJ whole genome shotgun (WGS) entry which is preliminary data.</text>
</comment>
<evidence type="ECO:0000256" key="9">
    <source>
        <dbReference type="ARBA" id="ARBA00022692"/>
    </source>
</evidence>
<evidence type="ECO:0000256" key="12">
    <source>
        <dbReference type="ARBA" id="ARBA00022842"/>
    </source>
</evidence>
<dbReference type="SUPFAM" id="SSF81665">
    <property type="entry name" value="Calcium ATPase, transmembrane domain M"/>
    <property type="match status" value="1"/>
</dbReference>
<evidence type="ECO:0000256" key="15">
    <source>
        <dbReference type="ARBA" id="ARBA00023136"/>
    </source>
</evidence>
<comment type="function">
    <text evidence="1">Mediates magnesium influx to the cytosol.</text>
</comment>
<dbReference type="SFLD" id="SFLDS00003">
    <property type="entry name" value="Haloacid_Dehalogenase"/>
    <property type="match status" value="1"/>
</dbReference>
<dbReference type="CDD" id="cd02077">
    <property type="entry name" value="P-type_ATPase_Mg"/>
    <property type="match status" value="1"/>
</dbReference>
<dbReference type="Proteomes" id="UP001144323">
    <property type="component" value="Unassembled WGS sequence"/>
</dbReference>
<keyword evidence="10" id="KW-0547">Nucleotide-binding</keyword>
<dbReference type="SFLD" id="SFLDG00002">
    <property type="entry name" value="C1.7:_P-type_atpase_like"/>
    <property type="match status" value="1"/>
</dbReference>
<evidence type="ECO:0000256" key="3">
    <source>
        <dbReference type="ARBA" id="ARBA00008746"/>
    </source>
</evidence>
<dbReference type="Pfam" id="PF00690">
    <property type="entry name" value="Cation_ATPase_N"/>
    <property type="match status" value="1"/>
</dbReference>
<comment type="similarity">
    <text evidence="3">Belongs to the cation transport ATPase (P-type) (TC 3.A.3) family. Type IIIB subfamily.</text>
</comment>
<gene>
    <name evidence="20" type="primary">mgtA</name>
    <name evidence="20" type="ORF">LMG27198_44770</name>
</gene>
<dbReference type="Gene3D" id="2.70.150.10">
    <property type="entry name" value="Calcium-transporting ATPase, cytoplasmic transduction domain A"/>
    <property type="match status" value="1"/>
</dbReference>
<organism evidence="20 21">
    <name type="scientific">Methylocystis echinoides</name>
    <dbReference type="NCBI Taxonomy" id="29468"/>
    <lineage>
        <taxon>Bacteria</taxon>
        <taxon>Pseudomonadati</taxon>
        <taxon>Pseudomonadota</taxon>
        <taxon>Alphaproteobacteria</taxon>
        <taxon>Hyphomicrobiales</taxon>
        <taxon>Methylocystaceae</taxon>
        <taxon>Methylocystis</taxon>
    </lineage>
</organism>
<sequence length="914" mass="99635">MRMNSFFPFISPGLFRWAPSNLSAFRNEAPLRAEELLNASRLNHEGVIELLRTSLKGLDRAEAEARLTAVGPNVIAQERSPNLFEELWARAKSPLNALLLGLATTSYVLGDLHSAIVITIIVGLAVGMAFIQEHRSNEAAAKLRSAVKTFASAKRRDIETQASHSNGFQEIPLEELVPGDIVRLSAGDIIPADLCLLETKDLFVDQAALTGESIPVEKSAQVDAATDRELLSISNICLMGASVVSGFATAVVVTTGAKTYFGQLASRVVSKRQLTSFERGVNRFIRLMLYFMLALAPAVFLINGLTKGDWAEALLFALAIAVGLTPELLPMIVTVNLAKGAVAMAKKRVIVKRLNAIQNFGAMDVLCTDKTGTLTQNRVSLSLYLDVAGKVDARVLEYAYLNSQYQSGLKSLLDAAVLEHVELGKNVHLRHDYRVVDEIPFDFLRKRLSVVLTRGKELSGGNGVARFFRRAWGLLSSSEGAHLLVCKGAVEETLSCCAFYDESGKAKKLSATRRNEILRQTHELNEDGLRVVAVAYKEIAYPPSNYSVAEETGLTLLGFIAFLDPAKESTGAALSALRASGVQIKILTGDNEVVTRKICRDVGLEADRIALGSEIEKLSDEELAELLEGVTIFAKLSPDQKARIVKALHKKGHVVGFLGDGINDSLALKAADVGISVDTAVDIAKESADIILLEKSLLILQEGVIEGRKVFGNIVKYIKMGASSNFGSMFSVIGASLLVPFLPMLPIQVLTNNLLYDFSQTAIPTDNVDEEYIAKPRRWEIGNLFKFMIVIGPISSIFDYSTFFVMLYVFDAWSNAALFQTGWFVESLLSQTLIIHIIRTAKIPFLESRASYALIATSLIISAIGVALPFTPIGEALKFTPLPPLYWPILAGTLLIYAILAQTVKVSFVKHWGL</sequence>
<dbReference type="SMART" id="SM00831">
    <property type="entry name" value="Cation_ATPase_N"/>
    <property type="match status" value="1"/>
</dbReference>
<dbReference type="InterPro" id="IPR006068">
    <property type="entry name" value="ATPase_P-typ_cation-transptr_C"/>
</dbReference>
<feature type="transmembrane region" description="Helical" evidence="18">
    <location>
        <begin position="850"/>
        <end position="873"/>
    </location>
</feature>
<dbReference type="SFLD" id="SFLDF00027">
    <property type="entry name" value="p-type_atpase"/>
    <property type="match status" value="1"/>
</dbReference>
<evidence type="ECO:0000256" key="4">
    <source>
        <dbReference type="ARBA" id="ARBA00012786"/>
    </source>
</evidence>
<dbReference type="InterPro" id="IPR036412">
    <property type="entry name" value="HAD-like_sf"/>
</dbReference>
<keyword evidence="13" id="KW-1278">Translocase</keyword>
<dbReference type="AlphaFoldDB" id="A0A9W6GZ16"/>
<evidence type="ECO:0000259" key="19">
    <source>
        <dbReference type="SMART" id="SM00831"/>
    </source>
</evidence>
<dbReference type="InterPro" id="IPR001757">
    <property type="entry name" value="P_typ_ATPase"/>
</dbReference>
<reference evidence="20" key="1">
    <citation type="journal article" date="2023" name="Int. J. Syst. Evol. Microbiol.">
        <title>Methylocystis iwaonis sp. nov., a type II methane-oxidizing bacterium from surface soil of a rice paddy field in Japan, and emended description of the genus Methylocystis (ex Whittenbury et al. 1970) Bowman et al. 1993.</title>
        <authorList>
            <person name="Kaise H."/>
            <person name="Sawadogo J.B."/>
            <person name="Alam M.S."/>
            <person name="Ueno C."/>
            <person name="Dianou D."/>
            <person name="Shinjo R."/>
            <person name="Asakawa S."/>
        </authorList>
    </citation>
    <scope>NUCLEOTIDE SEQUENCE</scope>
    <source>
        <strain evidence="20">LMG27198</strain>
    </source>
</reference>
<evidence type="ECO:0000256" key="5">
    <source>
        <dbReference type="ARBA" id="ARBA00013555"/>
    </source>
</evidence>
<dbReference type="InterPro" id="IPR006415">
    <property type="entry name" value="P-type_ATPase_IIIB"/>
</dbReference>
<evidence type="ECO:0000256" key="1">
    <source>
        <dbReference type="ARBA" id="ARBA00003954"/>
    </source>
</evidence>
<evidence type="ECO:0000256" key="6">
    <source>
        <dbReference type="ARBA" id="ARBA00022475"/>
    </source>
</evidence>
<comment type="subcellular location">
    <subcellularLocation>
        <location evidence="2">Cell inner membrane</location>
        <topology evidence="2">Multi-pass membrane protein</topology>
    </subcellularLocation>
</comment>
<dbReference type="Gene3D" id="1.20.1110.10">
    <property type="entry name" value="Calcium-transporting ATPase, transmembrane domain"/>
    <property type="match status" value="1"/>
</dbReference>
<dbReference type="GO" id="GO:0016887">
    <property type="term" value="F:ATP hydrolysis activity"/>
    <property type="evidence" value="ECO:0007669"/>
    <property type="project" value="InterPro"/>
</dbReference>
<dbReference type="GO" id="GO:0015444">
    <property type="term" value="F:P-type magnesium transporter activity"/>
    <property type="evidence" value="ECO:0007669"/>
    <property type="project" value="UniProtKB-EC"/>
</dbReference>
<dbReference type="PANTHER" id="PTHR42861">
    <property type="entry name" value="CALCIUM-TRANSPORTING ATPASE"/>
    <property type="match status" value="1"/>
</dbReference>
<keyword evidence="7" id="KW-0997">Cell inner membrane</keyword>
<dbReference type="Pfam" id="PF00122">
    <property type="entry name" value="E1-E2_ATPase"/>
    <property type="match status" value="1"/>
</dbReference>
<evidence type="ECO:0000256" key="2">
    <source>
        <dbReference type="ARBA" id="ARBA00004429"/>
    </source>
</evidence>
<comment type="catalytic activity">
    <reaction evidence="17">
        <text>Mg(2+)(out) + ATP + H2O = Mg(2+)(in) + ADP + phosphate + H(+)</text>
        <dbReference type="Rhea" id="RHEA:10260"/>
        <dbReference type="ChEBI" id="CHEBI:15377"/>
        <dbReference type="ChEBI" id="CHEBI:15378"/>
        <dbReference type="ChEBI" id="CHEBI:18420"/>
        <dbReference type="ChEBI" id="CHEBI:30616"/>
        <dbReference type="ChEBI" id="CHEBI:43474"/>
        <dbReference type="ChEBI" id="CHEBI:456216"/>
        <dbReference type="EC" id="7.2.2.14"/>
    </reaction>
</comment>
<dbReference type="InterPro" id="IPR004014">
    <property type="entry name" value="ATPase_P-typ_cation-transptr_N"/>
</dbReference>
<evidence type="ECO:0000256" key="16">
    <source>
        <dbReference type="ARBA" id="ARBA00029806"/>
    </source>
</evidence>
<dbReference type="SUPFAM" id="SSF81653">
    <property type="entry name" value="Calcium ATPase, transduction domain A"/>
    <property type="match status" value="1"/>
</dbReference>
<dbReference type="GO" id="GO:0005524">
    <property type="term" value="F:ATP binding"/>
    <property type="evidence" value="ECO:0007669"/>
    <property type="project" value="UniProtKB-KW"/>
</dbReference>
<dbReference type="InterPro" id="IPR044492">
    <property type="entry name" value="P_typ_ATPase_HD_dom"/>
</dbReference>
<evidence type="ECO:0000256" key="10">
    <source>
        <dbReference type="ARBA" id="ARBA00022741"/>
    </source>
</evidence>
<feature type="transmembrane region" description="Helical" evidence="18">
    <location>
        <begin position="112"/>
        <end position="131"/>
    </location>
</feature>
<name>A0A9W6GZ16_9HYPH</name>
<keyword evidence="21" id="KW-1185">Reference proteome</keyword>
<dbReference type="Gene3D" id="3.40.50.1000">
    <property type="entry name" value="HAD superfamily/HAD-like"/>
    <property type="match status" value="1"/>
</dbReference>
<dbReference type="EMBL" id="BSEC01000003">
    <property type="protein sequence ID" value="GLI95485.1"/>
    <property type="molecule type" value="Genomic_DNA"/>
</dbReference>
<dbReference type="InterPro" id="IPR018303">
    <property type="entry name" value="ATPase_P-typ_P_site"/>
</dbReference>
<keyword evidence="12" id="KW-0460">Magnesium</keyword>
<dbReference type="SUPFAM" id="SSF56784">
    <property type="entry name" value="HAD-like"/>
    <property type="match status" value="1"/>
</dbReference>
<dbReference type="InterPro" id="IPR023299">
    <property type="entry name" value="ATPase_P-typ_cyto_dom_N"/>
</dbReference>
<evidence type="ECO:0000256" key="14">
    <source>
        <dbReference type="ARBA" id="ARBA00022989"/>
    </source>
</evidence>
<dbReference type="InterPro" id="IPR023298">
    <property type="entry name" value="ATPase_P-typ_TM_dom_sf"/>
</dbReference>
<keyword evidence="6" id="KW-1003">Cell membrane</keyword>
<keyword evidence="14 18" id="KW-1133">Transmembrane helix</keyword>
<evidence type="ECO:0000313" key="20">
    <source>
        <dbReference type="EMBL" id="GLI95485.1"/>
    </source>
</evidence>
<feature type="transmembrane region" description="Helical" evidence="18">
    <location>
        <begin position="784"/>
        <end position="810"/>
    </location>
</feature>
<keyword evidence="8" id="KW-0597">Phosphoprotein</keyword>
<feature type="transmembrane region" description="Helical" evidence="18">
    <location>
        <begin position="314"/>
        <end position="338"/>
    </location>
</feature>
<dbReference type="Pfam" id="PF00689">
    <property type="entry name" value="Cation_ATPase_C"/>
    <property type="match status" value="1"/>
</dbReference>
<dbReference type="PRINTS" id="PR01836">
    <property type="entry name" value="MGATPASE"/>
</dbReference>
<dbReference type="InterPro" id="IPR023214">
    <property type="entry name" value="HAD_sf"/>
</dbReference>
<evidence type="ECO:0000256" key="18">
    <source>
        <dbReference type="SAM" id="Phobius"/>
    </source>
</evidence>
<dbReference type="EC" id="7.2.2.14" evidence="4"/>
<evidence type="ECO:0000256" key="17">
    <source>
        <dbReference type="ARBA" id="ARBA00047295"/>
    </source>
</evidence>
<evidence type="ECO:0000256" key="7">
    <source>
        <dbReference type="ARBA" id="ARBA00022519"/>
    </source>
</evidence>
<proteinExistence type="inferred from homology"/>
<dbReference type="InterPro" id="IPR059000">
    <property type="entry name" value="ATPase_P-type_domA"/>
</dbReference>
<accession>A0A9W6GZ16</accession>
<keyword evidence="9 18" id="KW-0812">Transmembrane</keyword>
<evidence type="ECO:0000256" key="11">
    <source>
        <dbReference type="ARBA" id="ARBA00022840"/>
    </source>
</evidence>
<dbReference type="PROSITE" id="PS00154">
    <property type="entry name" value="ATPASE_E1_E2"/>
    <property type="match status" value="1"/>
</dbReference>
<feature type="transmembrane region" description="Helical" evidence="18">
    <location>
        <begin position="816"/>
        <end position="838"/>
    </location>
</feature>
<evidence type="ECO:0000313" key="21">
    <source>
        <dbReference type="Proteomes" id="UP001144323"/>
    </source>
</evidence>
<protein>
    <recommendedName>
        <fullName evidence="5">Magnesium-transporting ATPase, P-type 1</fullName>
        <ecNumber evidence="4">7.2.2.14</ecNumber>
    </recommendedName>
    <alternativeName>
        <fullName evidence="16">Mg(2+) transport ATPase, P-type 1</fullName>
    </alternativeName>
</protein>
<dbReference type="Pfam" id="PF13246">
    <property type="entry name" value="Cation_ATPase"/>
    <property type="match status" value="1"/>
</dbReference>
<dbReference type="NCBIfam" id="TIGR01494">
    <property type="entry name" value="ATPase_P-type"/>
    <property type="match status" value="2"/>
</dbReference>
<dbReference type="InterPro" id="IPR008250">
    <property type="entry name" value="ATPase_P-typ_transduc_dom_A_sf"/>
</dbReference>
<evidence type="ECO:0000256" key="13">
    <source>
        <dbReference type="ARBA" id="ARBA00022967"/>
    </source>
</evidence>
<dbReference type="GO" id="GO:0005886">
    <property type="term" value="C:plasma membrane"/>
    <property type="evidence" value="ECO:0007669"/>
    <property type="project" value="UniProtKB-SubCell"/>
</dbReference>
<keyword evidence="11" id="KW-0067">ATP-binding</keyword>
<evidence type="ECO:0000256" key="8">
    <source>
        <dbReference type="ARBA" id="ARBA00022553"/>
    </source>
</evidence>
<feature type="transmembrane region" description="Helical" evidence="18">
    <location>
        <begin position="885"/>
        <end position="904"/>
    </location>
</feature>
<keyword evidence="15 18" id="KW-0472">Membrane</keyword>
<feature type="transmembrane region" description="Helical" evidence="18">
    <location>
        <begin position="284"/>
        <end position="302"/>
    </location>
</feature>
<dbReference type="Gene3D" id="3.40.1110.10">
    <property type="entry name" value="Calcium-transporting ATPase, cytoplasmic domain N"/>
    <property type="match status" value="1"/>
</dbReference>
<feature type="domain" description="Cation-transporting P-type ATPase N-terminal" evidence="19">
    <location>
        <begin position="38"/>
        <end position="111"/>
    </location>
</feature>